<dbReference type="Pfam" id="PF12627">
    <property type="entry name" value="PolyA_pol_RNAbd"/>
    <property type="match status" value="1"/>
</dbReference>
<dbReference type="Proteomes" id="UP000823633">
    <property type="component" value="Unassembled WGS sequence"/>
</dbReference>
<dbReference type="CDD" id="cd05398">
    <property type="entry name" value="NT_ClassII-CCAase"/>
    <property type="match status" value="1"/>
</dbReference>
<evidence type="ECO:0000256" key="1">
    <source>
        <dbReference type="ARBA" id="ARBA00001946"/>
    </source>
</evidence>
<dbReference type="Gene3D" id="1.10.246.80">
    <property type="match status" value="1"/>
</dbReference>
<dbReference type="PANTHER" id="PTHR46173:SF1">
    <property type="entry name" value="CCA TRNA NUCLEOTIDYLTRANSFERASE 1, MITOCHONDRIAL"/>
    <property type="match status" value="1"/>
</dbReference>
<dbReference type="NCBIfam" id="TIGR00277">
    <property type="entry name" value="HDIG"/>
    <property type="match status" value="1"/>
</dbReference>
<evidence type="ECO:0000313" key="11">
    <source>
        <dbReference type="Proteomes" id="UP000823633"/>
    </source>
</evidence>
<dbReference type="Pfam" id="PF01743">
    <property type="entry name" value="PolyA_pol"/>
    <property type="match status" value="1"/>
</dbReference>
<keyword evidence="2 8" id="KW-0808">Transferase</keyword>
<dbReference type="Pfam" id="PF01966">
    <property type="entry name" value="HD"/>
    <property type="match status" value="1"/>
</dbReference>
<dbReference type="GO" id="GO:0000049">
    <property type="term" value="F:tRNA binding"/>
    <property type="evidence" value="ECO:0007669"/>
    <property type="project" value="TreeGrafter"/>
</dbReference>
<dbReference type="InterPro" id="IPR043519">
    <property type="entry name" value="NT_sf"/>
</dbReference>
<dbReference type="GO" id="GO:0000166">
    <property type="term" value="F:nucleotide binding"/>
    <property type="evidence" value="ECO:0007669"/>
    <property type="project" value="UniProtKB-KW"/>
</dbReference>
<dbReference type="PROSITE" id="PS51831">
    <property type="entry name" value="HD"/>
    <property type="match status" value="1"/>
</dbReference>
<evidence type="ECO:0000256" key="7">
    <source>
        <dbReference type="ARBA" id="ARBA00022842"/>
    </source>
</evidence>
<evidence type="ECO:0000256" key="6">
    <source>
        <dbReference type="ARBA" id="ARBA00022741"/>
    </source>
</evidence>
<dbReference type="SUPFAM" id="SSF81891">
    <property type="entry name" value="Poly A polymerase C-terminal region-like"/>
    <property type="match status" value="1"/>
</dbReference>
<keyword evidence="3" id="KW-0819">tRNA processing</keyword>
<comment type="similarity">
    <text evidence="8">Belongs to the tRNA nucleotidyltransferase/poly(A) polymerase family.</text>
</comment>
<dbReference type="InterPro" id="IPR002646">
    <property type="entry name" value="PolA_pol_head_dom"/>
</dbReference>
<dbReference type="SUPFAM" id="SSF81301">
    <property type="entry name" value="Nucleotidyltransferase"/>
    <property type="match status" value="1"/>
</dbReference>
<comment type="caution">
    <text evidence="10">The sequence shown here is derived from an EMBL/GenBank/DDBJ whole genome shotgun (WGS) entry which is preliminary data.</text>
</comment>
<evidence type="ECO:0000313" key="10">
    <source>
        <dbReference type="EMBL" id="MBO8443465.1"/>
    </source>
</evidence>
<dbReference type="InterPro" id="IPR050264">
    <property type="entry name" value="Bact_CCA-adding_enz_type3_sf"/>
</dbReference>
<keyword evidence="4" id="KW-0548">Nucleotidyltransferase</keyword>
<name>A0A9D9EBK2_9SPIR</name>
<dbReference type="Gene3D" id="3.30.460.10">
    <property type="entry name" value="Beta Polymerase, domain 2"/>
    <property type="match status" value="1"/>
</dbReference>
<keyword evidence="5" id="KW-0479">Metal-binding</keyword>
<evidence type="ECO:0000256" key="8">
    <source>
        <dbReference type="RuleBase" id="RU003953"/>
    </source>
</evidence>
<reference evidence="10" key="1">
    <citation type="submission" date="2020-10" db="EMBL/GenBank/DDBJ databases">
        <authorList>
            <person name="Gilroy R."/>
        </authorList>
    </citation>
    <scope>NUCLEOTIDE SEQUENCE</scope>
    <source>
        <strain evidence="10">11167</strain>
    </source>
</reference>
<dbReference type="GO" id="GO:0008033">
    <property type="term" value="P:tRNA processing"/>
    <property type="evidence" value="ECO:0007669"/>
    <property type="project" value="UniProtKB-KW"/>
</dbReference>
<evidence type="ECO:0000256" key="2">
    <source>
        <dbReference type="ARBA" id="ARBA00022679"/>
    </source>
</evidence>
<dbReference type="InterPro" id="IPR006675">
    <property type="entry name" value="HDIG_dom"/>
</dbReference>
<dbReference type="SMART" id="SM00471">
    <property type="entry name" value="HDc"/>
    <property type="match status" value="1"/>
</dbReference>
<dbReference type="InterPro" id="IPR003607">
    <property type="entry name" value="HD/PDEase_dom"/>
</dbReference>
<evidence type="ECO:0000259" key="9">
    <source>
        <dbReference type="PROSITE" id="PS51831"/>
    </source>
</evidence>
<organism evidence="10 11">
    <name type="scientific">Candidatus Aphodenecus pullistercoris</name>
    <dbReference type="NCBI Taxonomy" id="2840669"/>
    <lineage>
        <taxon>Bacteria</taxon>
        <taxon>Pseudomonadati</taxon>
        <taxon>Spirochaetota</taxon>
        <taxon>Spirochaetia</taxon>
        <taxon>Spirochaetales</taxon>
        <taxon>Candidatus Aphodenecus</taxon>
    </lineage>
</organism>
<protein>
    <submittedName>
        <fullName evidence="10">HD domain-containing protein</fullName>
    </submittedName>
</protein>
<dbReference type="InterPro" id="IPR006674">
    <property type="entry name" value="HD_domain"/>
</dbReference>
<evidence type="ECO:0000256" key="5">
    <source>
        <dbReference type="ARBA" id="ARBA00022723"/>
    </source>
</evidence>
<dbReference type="AlphaFoldDB" id="A0A9D9EBK2"/>
<dbReference type="Gene3D" id="1.10.3090.10">
    <property type="entry name" value="cca-adding enzyme, domain 2"/>
    <property type="match status" value="1"/>
</dbReference>
<comment type="cofactor">
    <cofactor evidence="1">
        <name>Mg(2+)</name>
        <dbReference type="ChEBI" id="CHEBI:18420"/>
    </cofactor>
</comment>
<keyword evidence="6" id="KW-0547">Nucleotide-binding</keyword>
<feature type="domain" description="HD" evidence="9">
    <location>
        <begin position="249"/>
        <end position="371"/>
    </location>
</feature>
<gene>
    <name evidence="10" type="ORF">IAC42_06870</name>
</gene>
<dbReference type="PANTHER" id="PTHR46173">
    <property type="entry name" value="CCA TRNA NUCLEOTIDYLTRANSFERASE 1, MITOCHONDRIAL"/>
    <property type="match status" value="1"/>
</dbReference>
<keyword evidence="8" id="KW-0694">RNA-binding</keyword>
<sequence>MKRKCHIDDNVRALGEIFRQAGHELYLVGGAVRDWLLGLENDDWDFTTDALPEEVMALFPRRCIPTGIGHGTVTVRFRGRSYEVTTFRSEGSYSDGRHPDSVTFVRSLESDLERRDFTINAFAANTSDGIIIDLHNGMRDLKDHVVRAIGDPEERFREDALRMLRACRFASRLDFTLDEATEAAATKLSGNIRLISAERIREELFKLLMGRNPVRGLELMRRTGLLAHVLPELMDCYGVEQVGRHHEDVYHHCLTTLEMARRHSYPLIVRVAALLHDVAKPRCLKVETDGTTSFHGHDRLGGEMVDAIMRRLKSSNEERELASLLVREHMFNYTDEWSDGAVRRFIRRVGAQNIEPLIQLRIADAQAMDPSCRLDGLWAFEERMKGEIGRKVPLSVKDLAVDGNDLMALGIPRGPMLGKVLSAILEAVLDDEGLNSPEVLSDLALRKWKELS</sequence>
<dbReference type="CDD" id="cd00077">
    <property type="entry name" value="HDc"/>
    <property type="match status" value="1"/>
</dbReference>
<dbReference type="EMBL" id="JADIMU010000044">
    <property type="protein sequence ID" value="MBO8443465.1"/>
    <property type="molecule type" value="Genomic_DNA"/>
</dbReference>
<dbReference type="GO" id="GO:0016779">
    <property type="term" value="F:nucleotidyltransferase activity"/>
    <property type="evidence" value="ECO:0007669"/>
    <property type="project" value="UniProtKB-KW"/>
</dbReference>
<accession>A0A9D9EBK2</accession>
<evidence type="ECO:0000256" key="4">
    <source>
        <dbReference type="ARBA" id="ARBA00022695"/>
    </source>
</evidence>
<reference evidence="10" key="2">
    <citation type="journal article" date="2021" name="PeerJ">
        <title>Extensive microbial diversity within the chicken gut microbiome revealed by metagenomics and culture.</title>
        <authorList>
            <person name="Gilroy R."/>
            <person name="Ravi A."/>
            <person name="Getino M."/>
            <person name="Pursley I."/>
            <person name="Horton D.L."/>
            <person name="Alikhan N.F."/>
            <person name="Baker D."/>
            <person name="Gharbi K."/>
            <person name="Hall N."/>
            <person name="Watson M."/>
            <person name="Adriaenssens E.M."/>
            <person name="Foster-Nyarko E."/>
            <person name="Jarju S."/>
            <person name="Secka A."/>
            <person name="Antonio M."/>
            <person name="Oren A."/>
            <person name="Chaudhuri R.R."/>
            <person name="La Ragione R."/>
            <person name="Hildebrand F."/>
            <person name="Pallen M.J."/>
        </authorList>
    </citation>
    <scope>NUCLEOTIDE SEQUENCE</scope>
    <source>
        <strain evidence="10">11167</strain>
    </source>
</reference>
<dbReference type="InterPro" id="IPR032828">
    <property type="entry name" value="PolyA_RNA-bd"/>
</dbReference>
<evidence type="ECO:0000256" key="3">
    <source>
        <dbReference type="ARBA" id="ARBA00022694"/>
    </source>
</evidence>
<keyword evidence="7" id="KW-0460">Magnesium</keyword>
<dbReference type="GO" id="GO:0046872">
    <property type="term" value="F:metal ion binding"/>
    <property type="evidence" value="ECO:0007669"/>
    <property type="project" value="UniProtKB-KW"/>
</dbReference>
<proteinExistence type="inferred from homology"/>